<keyword evidence="2" id="KW-0812">Transmembrane</keyword>
<evidence type="ECO:0000256" key="1">
    <source>
        <dbReference type="SAM" id="MobiDB-lite"/>
    </source>
</evidence>
<reference evidence="3 4" key="1">
    <citation type="submission" date="2020-07" db="EMBL/GenBank/DDBJ databases">
        <title>Draft genome and description of Corynebacterium haemomassiliense strain Marseile-Q3615 sp. nov.</title>
        <authorList>
            <person name="Boxberger M."/>
            <person name="La Scola B."/>
        </authorList>
    </citation>
    <scope>NUCLEOTIDE SEQUENCE [LARGE SCALE GENOMIC DNA]</scope>
    <source>
        <strain evidence="3 4">Marseille-Q3615</strain>
    </source>
</reference>
<accession>A0A7W2I4S9</accession>
<name>A0A7W2I4S9_9CORY</name>
<feature type="non-terminal residue" evidence="3">
    <location>
        <position position="284"/>
    </location>
</feature>
<comment type="caution">
    <text evidence="3">The sequence shown here is derived from an EMBL/GenBank/DDBJ whole genome shotgun (WGS) entry which is preliminary data.</text>
</comment>
<dbReference type="AlphaFoldDB" id="A0A7W2I4S9"/>
<keyword evidence="4" id="KW-1185">Reference proteome</keyword>
<dbReference type="RefSeq" id="WP_181890135.1">
    <property type="nucleotide sequence ID" value="NZ_JACDTZ010000003.1"/>
</dbReference>
<feature type="region of interest" description="Disordered" evidence="1">
    <location>
        <begin position="259"/>
        <end position="284"/>
    </location>
</feature>
<proteinExistence type="predicted"/>
<gene>
    <name evidence="3" type="ORF">H0193_11975</name>
</gene>
<evidence type="ECO:0000313" key="4">
    <source>
        <dbReference type="Proteomes" id="UP000523682"/>
    </source>
</evidence>
<keyword evidence="2" id="KW-0472">Membrane</keyword>
<evidence type="ECO:0000313" key="3">
    <source>
        <dbReference type="EMBL" id="MBA5245509.1"/>
    </source>
</evidence>
<evidence type="ECO:0008006" key="5">
    <source>
        <dbReference type="Google" id="ProtNLM"/>
    </source>
</evidence>
<sequence>MAMYEVPSGPRRLPVEHLPIDVPSATLTPELDVVVDGETVGSVEDAELAQLASSGVTPVVAVDGGAVVLPPAGQVLPVNTPPREPWALLPAGERYVADLTGKLPVEAPAQVLVSMGFDDAGEIVLCVDGDIIGELDPAAGEALTPTLRRLEDRGLIAVARGYTTAVEAGTSLAVIAGPIPTDDIPISPLPPIVREVEVAHPGTNFFATMDAEAAALAADTEERPAESVREPGKSRGPLIAAAAAVAALVLAGVGTVVISSPSGLQRDSTSAYQKTSEVSQPSSS</sequence>
<evidence type="ECO:0000256" key="2">
    <source>
        <dbReference type="SAM" id="Phobius"/>
    </source>
</evidence>
<dbReference type="EMBL" id="JACDTZ010000003">
    <property type="protein sequence ID" value="MBA5245509.1"/>
    <property type="molecule type" value="Genomic_DNA"/>
</dbReference>
<organism evidence="3 4">
    <name type="scientific">Corynebacterium haemomassiliense</name>
    <dbReference type="NCBI Taxonomy" id="2754726"/>
    <lineage>
        <taxon>Bacteria</taxon>
        <taxon>Bacillati</taxon>
        <taxon>Actinomycetota</taxon>
        <taxon>Actinomycetes</taxon>
        <taxon>Mycobacteriales</taxon>
        <taxon>Corynebacteriaceae</taxon>
        <taxon>Corynebacterium</taxon>
    </lineage>
</organism>
<keyword evidence="2" id="KW-1133">Transmembrane helix</keyword>
<feature type="transmembrane region" description="Helical" evidence="2">
    <location>
        <begin position="238"/>
        <end position="258"/>
    </location>
</feature>
<protein>
    <recommendedName>
        <fullName evidence="5">Type VII secretion-associated protein</fullName>
    </recommendedName>
</protein>
<dbReference type="Proteomes" id="UP000523682">
    <property type="component" value="Unassembled WGS sequence"/>
</dbReference>